<accession>N0BJ72</accession>
<dbReference type="HOGENOM" id="CLU_016922_10_0_2"/>
<evidence type="ECO:0000256" key="3">
    <source>
        <dbReference type="ARBA" id="ARBA00022898"/>
    </source>
</evidence>
<reference evidence="5 6" key="1">
    <citation type="journal article" date="2013" name="Genome Announc.">
        <title>Complete Genome Sequence of the Thermophilic and Facultatively Chemolithoautotrophic Sulfate Reducer Archaeoglobus sulfaticallidus Strain PM70-1T.</title>
        <authorList>
            <person name="Stokke R."/>
            <person name="Hocking W.P."/>
            <person name="Steinsbu B.O."/>
            <person name="Steen I.H."/>
        </authorList>
    </citation>
    <scope>NUCLEOTIDE SEQUENCE [LARGE SCALE GENOMIC DNA]</scope>
    <source>
        <strain evidence="5">PM70-1</strain>
    </source>
</reference>
<dbReference type="InterPro" id="IPR015424">
    <property type="entry name" value="PyrdxlP-dep_Trfase"/>
</dbReference>
<dbReference type="GeneID" id="15391831"/>
<keyword evidence="5" id="KW-0032">Aminotransferase</keyword>
<dbReference type="PANTHER" id="PTHR11986:SF58">
    <property type="entry name" value="LEUCINE_METHIONINE RACEMASE"/>
    <property type="match status" value="1"/>
</dbReference>
<dbReference type="GO" id="GO:0008483">
    <property type="term" value="F:transaminase activity"/>
    <property type="evidence" value="ECO:0007669"/>
    <property type="project" value="UniProtKB-KW"/>
</dbReference>
<dbReference type="Gene3D" id="3.40.640.10">
    <property type="entry name" value="Type I PLP-dependent aspartate aminotransferase-like (Major domain)"/>
    <property type="match status" value="1"/>
</dbReference>
<organism evidence="5 6">
    <name type="scientific">Archaeoglobus sulfaticallidus PM70-1</name>
    <dbReference type="NCBI Taxonomy" id="387631"/>
    <lineage>
        <taxon>Archaea</taxon>
        <taxon>Methanobacteriati</taxon>
        <taxon>Methanobacteriota</taxon>
        <taxon>Archaeoglobi</taxon>
        <taxon>Archaeoglobales</taxon>
        <taxon>Archaeoglobaceae</taxon>
        <taxon>Archaeoglobus</taxon>
    </lineage>
</organism>
<keyword evidence="6" id="KW-1185">Reference proteome</keyword>
<dbReference type="STRING" id="387631.Asulf_00185"/>
<dbReference type="Pfam" id="PF00202">
    <property type="entry name" value="Aminotran_3"/>
    <property type="match status" value="1"/>
</dbReference>
<keyword evidence="5" id="KW-0808">Transferase</keyword>
<evidence type="ECO:0000256" key="2">
    <source>
        <dbReference type="ARBA" id="ARBA00008954"/>
    </source>
</evidence>
<dbReference type="OrthoDB" id="6534at2157"/>
<dbReference type="Gene3D" id="3.90.1150.10">
    <property type="entry name" value="Aspartate Aminotransferase, domain 1"/>
    <property type="match status" value="1"/>
</dbReference>
<evidence type="ECO:0000313" key="6">
    <source>
        <dbReference type="Proteomes" id="UP000013307"/>
    </source>
</evidence>
<dbReference type="GO" id="GO:0030170">
    <property type="term" value="F:pyridoxal phosphate binding"/>
    <property type="evidence" value="ECO:0007669"/>
    <property type="project" value="InterPro"/>
</dbReference>
<dbReference type="CDD" id="cd00610">
    <property type="entry name" value="OAT_like"/>
    <property type="match status" value="1"/>
</dbReference>
<dbReference type="KEGG" id="ast:Asulf_00185"/>
<dbReference type="PANTHER" id="PTHR11986">
    <property type="entry name" value="AMINOTRANSFERASE CLASS III"/>
    <property type="match status" value="1"/>
</dbReference>
<dbReference type="eggNOG" id="arCOG00915">
    <property type="taxonomic scope" value="Archaea"/>
</dbReference>
<proteinExistence type="inferred from homology"/>
<dbReference type="InterPro" id="IPR050103">
    <property type="entry name" value="Class-III_PLP-dep_AT"/>
</dbReference>
<protein>
    <submittedName>
        <fullName evidence="5">4-aminobutyrate aminotransferase-related aminotransferase</fullName>
    </submittedName>
</protein>
<name>N0BJ72_9EURY</name>
<gene>
    <name evidence="5" type="ORF">Asulf_00185</name>
</gene>
<comment type="similarity">
    <text evidence="2 4">Belongs to the class-III pyridoxal-phosphate-dependent aminotransferase family.</text>
</comment>
<dbReference type="EMBL" id="CP005290">
    <property type="protein sequence ID" value="AGK60220.1"/>
    <property type="molecule type" value="Genomic_DNA"/>
</dbReference>
<keyword evidence="3 4" id="KW-0663">Pyridoxal phosphate</keyword>
<evidence type="ECO:0000256" key="1">
    <source>
        <dbReference type="ARBA" id="ARBA00001933"/>
    </source>
</evidence>
<sequence length="440" mass="49208">MTWRRSSEVIGGVFDIKFYPLIVDRCEGYRIRDIDGKEYIDFNASWAVANVGYGNKKIIDAVCEQFSKTSSFSLTSYYHEKSIKLAELLLSLVPESENKKVIFGHSGSDINDGIFKLLPYATKKNKIITFLGSYHGQTYGSFSLSGHKAEGWLNPAGGVVKVPYPYCYRCPFSLEYPECKIHCVRFIEEYIFETVAPAEDVSIVFLEPIQSDGGDIVPPEEFHDRLYKLCKRNGIYYGVDEVKVGFARTGKFFGFEHYGIKPDFITVGKPMGGGFPISACIGVREVLDYPGAFHLSTIAGHPAGCSASIATIEYIKENKLDRNAEKMGDRLIKGLKEIAENRDIIGDVRGKGLIVGVELVRDRESKEPASKECAMLTYRCWELGLVLAYVGLYSNVVEITPPLVIDEEGIDEGLNIFDQALKDIVEGRFDESKVKEFAGW</sequence>
<dbReference type="GO" id="GO:0042802">
    <property type="term" value="F:identical protein binding"/>
    <property type="evidence" value="ECO:0007669"/>
    <property type="project" value="TreeGrafter"/>
</dbReference>
<evidence type="ECO:0000256" key="4">
    <source>
        <dbReference type="RuleBase" id="RU003560"/>
    </source>
</evidence>
<dbReference type="Proteomes" id="UP000013307">
    <property type="component" value="Chromosome"/>
</dbReference>
<dbReference type="SUPFAM" id="SSF53383">
    <property type="entry name" value="PLP-dependent transferases"/>
    <property type="match status" value="1"/>
</dbReference>
<comment type="cofactor">
    <cofactor evidence="1">
        <name>pyridoxal 5'-phosphate</name>
        <dbReference type="ChEBI" id="CHEBI:597326"/>
    </cofactor>
</comment>
<dbReference type="RefSeq" id="WP_015589819.1">
    <property type="nucleotide sequence ID" value="NC_021169.1"/>
</dbReference>
<dbReference type="PIRSF" id="PIRSF000521">
    <property type="entry name" value="Transaminase_4ab_Lys_Orn"/>
    <property type="match status" value="1"/>
</dbReference>
<dbReference type="AlphaFoldDB" id="N0BJ72"/>
<dbReference type="InterPro" id="IPR005814">
    <property type="entry name" value="Aminotrans_3"/>
</dbReference>
<dbReference type="InterPro" id="IPR015422">
    <property type="entry name" value="PyrdxlP-dep_Trfase_small"/>
</dbReference>
<dbReference type="InterPro" id="IPR015421">
    <property type="entry name" value="PyrdxlP-dep_Trfase_major"/>
</dbReference>
<evidence type="ECO:0000313" key="5">
    <source>
        <dbReference type="EMBL" id="AGK60220.1"/>
    </source>
</evidence>